<sequence>MTLPFLQQITRLSRFQGETVLTNITELAPVTALGDFDGIITTAACFYDALDSKTDGTVKDGASGIHLHKMLFSSSPTESPFYIVGKVTASMLRSVMPNVGICGQYSGTTEQLADFTLAILPHPTRLLYLIGDKNRDTLSGPLGGEEDFLHLLKVYRAQCSPVFAQCLKEIVPEILNAPWWIVFFAPNSFYHI</sequence>
<dbReference type="Pfam" id="PF02602">
    <property type="entry name" value="HEM4"/>
    <property type="match status" value="1"/>
</dbReference>
<dbReference type="InterPro" id="IPR003754">
    <property type="entry name" value="4pyrrol_synth_uPrphyn_synth"/>
</dbReference>
<dbReference type="STRING" id="47428.A0A284RVC8"/>
<dbReference type="PANTHER" id="PTHR12390">
    <property type="entry name" value="UROPORPHYRINOGEN III SYNTHASE"/>
    <property type="match status" value="1"/>
</dbReference>
<evidence type="ECO:0000313" key="2">
    <source>
        <dbReference type="EMBL" id="SJL12710.1"/>
    </source>
</evidence>
<dbReference type="InterPro" id="IPR036108">
    <property type="entry name" value="4pyrrol_syn_uPrphyn_synt_sf"/>
</dbReference>
<dbReference type="Gene3D" id="3.40.50.10090">
    <property type="match status" value="1"/>
</dbReference>
<gene>
    <name evidence="2" type="ORF">ARMOST_16141</name>
</gene>
<dbReference type="OrthoDB" id="5595751at2759"/>
<dbReference type="GO" id="GO:0005829">
    <property type="term" value="C:cytosol"/>
    <property type="evidence" value="ECO:0007669"/>
    <property type="project" value="TreeGrafter"/>
</dbReference>
<dbReference type="InterPro" id="IPR039793">
    <property type="entry name" value="UROS/Hem4"/>
</dbReference>
<evidence type="ECO:0000313" key="3">
    <source>
        <dbReference type="Proteomes" id="UP000219338"/>
    </source>
</evidence>
<dbReference type="SUPFAM" id="SSF69618">
    <property type="entry name" value="HemD-like"/>
    <property type="match status" value="1"/>
</dbReference>
<dbReference type="GO" id="GO:0006780">
    <property type="term" value="P:uroporphyrinogen III biosynthetic process"/>
    <property type="evidence" value="ECO:0007669"/>
    <property type="project" value="InterPro"/>
</dbReference>
<proteinExistence type="predicted"/>
<dbReference type="GO" id="GO:0004852">
    <property type="term" value="F:uroporphyrinogen-III synthase activity"/>
    <property type="evidence" value="ECO:0007669"/>
    <property type="project" value="InterPro"/>
</dbReference>
<organism evidence="2 3">
    <name type="scientific">Armillaria ostoyae</name>
    <name type="common">Armillaria root rot fungus</name>
    <dbReference type="NCBI Taxonomy" id="47428"/>
    <lineage>
        <taxon>Eukaryota</taxon>
        <taxon>Fungi</taxon>
        <taxon>Dikarya</taxon>
        <taxon>Basidiomycota</taxon>
        <taxon>Agaricomycotina</taxon>
        <taxon>Agaricomycetes</taxon>
        <taxon>Agaricomycetidae</taxon>
        <taxon>Agaricales</taxon>
        <taxon>Marasmiineae</taxon>
        <taxon>Physalacriaceae</taxon>
        <taxon>Armillaria</taxon>
    </lineage>
</organism>
<name>A0A284RVC8_ARMOS</name>
<feature type="domain" description="Tetrapyrrole biosynthesis uroporphyrinogen III synthase" evidence="1">
    <location>
        <begin position="35"/>
        <end position="188"/>
    </location>
</feature>
<accession>A0A284RVC8</accession>
<protein>
    <recommendedName>
        <fullName evidence="1">Tetrapyrrole biosynthesis uroporphyrinogen III synthase domain-containing protein</fullName>
    </recommendedName>
</protein>
<reference evidence="3" key="1">
    <citation type="journal article" date="2017" name="Nat. Ecol. Evol.">
        <title>Genome expansion and lineage-specific genetic innovations in the forest pathogenic fungi Armillaria.</title>
        <authorList>
            <person name="Sipos G."/>
            <person name="Prasanna A.N."/>
            <person name="Walter M.C."/>
            <person name="O'Connor E."/>
            <person name="Balint B."/>
            <person name="Krizsan K."/>
            <person name="Kiss B."/>
            <person name="Hess J."/>
            <person name="Varga T."/>
            <person name="Slot J."/>
            <person name="Riley R."/>
            <person name="Boka B."/>
            <person name="Rigling D."/>
            <person name="Barry K."/>
            <person name="Lee J."/>
            <person name="Mihaltcheva S."/>
            <person name="LaButti K."/>
            <person name="Lipzen A."/>
            <person name="Waldron R."/>
            <person name="Moloney N.M."/>
            <person name="Sperisen C."/>
            <person name="Kredics L."/>
            <person name="Vagvoelgyi C."/>
            <person name="Patrignani A."/>
            <person name="Fitzpatrick D."/>
            <person name="Nagy I."/>
            <person name="Doyle S."/>
            <person name="Anderson J.B."/>
            <person name="Grigoriev I.V."/>
            <person name="Gueldener U."/>
            <person name="Muensterkoetter M."/>
            <person name="Nagy L.G."/>
        </authorList>
    </citation>
    <scope>NUCLEOTIDE SEQUENCE [LARGE SCALE GENOMIC DNA]</scope>
    <source>
        <strain evidence="3">C18/9</strain>
    </source>
</reference>
<dbReference type="GO" id="GO:0006782">
    <property type="term" value="P:protoporphyrinogen IX biosynthetic process"/>
    <property type="evidence" value="ECO:0007669"/>
    <property type="project" value="UniProtKB-UniPathway"/>
</dbReference>
<keyword evidence="3" id="KW-1185">Reference proteome</keyword>
<evidence type="ECO:0000259" key="1">
    <source>
        <dbReference type="Pfam" id="PF02602"/>
    </source>
</evidence>
<dbReference type="AlphaFoldDB" id="A0A284RVC8"/>
<dbReference type="Proteomes" id="UP000219338">
    <property type="component" value="Unassembled WGS sequence"/>
</dbReference>
<dbReference type="EMBL" id="FUEG01000018">
    <property type="protein sequence ID" value="SJL12710.1"/>
    <property type="molecule type" value="Genomic_DNA"/>
</dbReference>
<dbReference type="PANTHER" id="PTHR12390:SF0">
    <property type="entry name" value="UROPORPHYRINOGEN-III SYNTHASE"/>
    <property type="match status" value="1"/>
</dbReference>
<dbReference type="UniPathway" id="UPA00251">
    <property type="reaction ID" value="UER00320"/>
</dbReference>